<sequence length="650" mass="67758">MRPGDELAGKYVLREVIGRGRGGHVWRAHDRWAGGDVALKPGQPGAGGALPFEASLGEPRALAKFRGHPHVVTLLNVVEASPDAPAGTSHWLVLEYMPGGGLDRGRLLPPEEAARVGAQLADALAALHEGGIVHCDVKPANVGRDHRGTAKLLDFGAAYRFRDTATVTVNGPFSFTPDYAAPEMAKGHIPRPASDVFSLAATVHALVTGAPPRGDAAPDDATTARTGESRAGEGRTEEDDEALRRWRAEQGVVRVDTERVGPLAPVLEAMLRRDPGARPDAAEAGRLLAAVAGEESTSGARTAGPGPDATTGEGPPSPRRRWPWAVGAAGAAALLAALLVVVDGGGDDAEEPAAPTAGEAGVIGDPRTADLCALVDVPALSQLGDVRVDTDFGNFDQCEVILNEEGGGEGQSRVDVSLQVRPGAPPEASRVTREIGGLAVVPGEPAADECRMTLVPPGAEEEERVLLLRATEEDDPVAGGAAMLCNIADTAARGVAAVLAEGAVPRLPAARAEESLVWESACGLVDREALAAVPELVGDEPEVGLMEWSCEWADDDSGMEAKVSFHRDQPDSLPDGEWRALNGYDTLIAAGNEPETCSAFVAYREYGGQDADTYAETVRLYVRGPRAMDELCGGVTELATQVSRRLPPAG</sequence>
<feature type="region of interest" description="Disordered" evidence="8">
    <location>
        <begin position="292"/>
        <end position="319"/>
    </location>
</feature>
<dbReference type="InterPro" id="IPR011009">
    <property type="entry name" value="Kinase-like_dom_sf"/>
</dbReference>
<keyword evidence="4 7" id="KW-0547">Nucleotide-binding</keyword>
<evidence type="ECO:0000256" key="5">
    <source>
        <dbReference type="ARBA" id="ARBA00022777"/>
    </source>
</evidence>
<evidence type="ECO:0000256" key="3">
    <source>
        <dbReference type="ARBA" id="ARBA00022679"/>
    </source>
</evidence>
<evidence type="ECO:0000256" key="6">
    <source>
        <dbReference type="ARBA" id="ARBA00022840"/>
    </source>
</evidence>
<keyword evidence="2 10" id="KW-0723">Serine/threonine-protein kinase</keyword>
<dbReference type="GO" id="GO:0005524">
    <property type="term" value="F:ATP binding"/>
    <property type="evidence" value="ECO:0007669"/>
    <property type="project" value="UniProtKB-UniRule"/>
</dbReference>
<dbReference type="EC" id="2.7.11.1" evidence="1"/>
<evidence type="ECO:0000256" key="1">
    <source>
        <dbReference type="ARBA" id="ARBA00012513"/>
    </source>
</evidence>
<dbReference type="OrthoDB" id="9762169at2"/>
<dbReference type="InterPro" id="IPR017441">
    <property type="entry name" value="Protein_kinase_ATP_BS"/>
</dbReference>
<feature type="domain" description="Protein kinase" evidence="9">
    <location>
        <begin position="11"/>
        <end position="291"/>
    </location>
</feature>
<evidence type="ECO:0000313" key="10">
    <source>
        <dbReference type="EMBL" id="SOD62262.1"/>
    </source>
</evidence>
<evidence type="ECO:0000259" key="9">
    <source>
        <dbReference type="PROSITE" id="PS50011"/>
    </source>
</evidence>
<accession>A0A286DUC7</accession>
<organism evidence="10 11">
    <name type="scientific">Streptomyces zhaozhouensis</name>
    <dbReference type="NCBI Taxonomy" id="1300267"/>
    <lineage>
        <taxon>Bacteria</taxon>
        <taxon>Bacillati</taxon>
        <taxon>Actinomycetota</taxon>
        <taxon>Actinomycetes</taxon>
        <taxon>Kitasatosporales</taxon>
        <taxon>Streptomycetaceae</taxon>
        <taxon>Streptomyces</taxon>
    </lineage>
</organism>
<dbReference type="PANTHER" id="PTHR43289:SF6">
    <property type="entry name" value="SERINE_THREONINE-PROTEIN KINASE NEKL-3"/>
    <property type="match status" value="1"/>
</dbReference>
<keyword evidence="11" id="KW-1185">Reference proteome</keyword>
<dbReference type="EMBL" id="OCNE01000005">
    <property type="protein sequence ID" value="SOD62262.1"/>
    <property type="molecule type" value="Genomic_DNA"/>
</dbReference>
<dbReference type="SUPFAM" id="SSF56112">
    <property type="entry name" value="Protein kinase-like (PK-like)"/>
    <property type="match status" value="1"/>
</dbReference>
<name>A0A286DUC7_9ACTN</name>
<dbReference type="SMART" id="SM00220">
    <property type="entry name" value="S_TKc"/>
    <property type="match status" value="1"/>
</dbReference>
<feature type="compositionally biased region" description="Low complexity" evidence="8">
    <location>
        <begin position="209"/>
        <end position="226"/>
    </location>
</feature>
<dbReference type="AlphaFoldDB" id="A0A286DUC7"/>
<dbReference type="PANTHER" id="PTHR43289">
    <property type="entry name" value="MITOGEN-ACTIVATED PROTEIN KINASE KINASE KINASE 20-RELATED"/>
    <property type="match status" value="1"/>
</dbReference>
<dbReference type="Gene3D" id="3.30.200.20">
    <property type="entry name" value="Phosphorylase Kinase, domain 1"/>
    <property type="match status" value="1"/>
</dbReference>
<reference evidence="10 11" key="1">
    <citation type="submission" date="2017-09" db="EMBL/GenBank/DDBJ databases">
        <authorList>
            <person name="Ehlers B."/>
            <person name="Leendertz F.H."/>
        </authorList>
    </citation>
    <scope>NUCLEOTIDE SEQUENCE [LARGE SCALE GENOMIC DNA]</scope>
    <source>
        <strain evidence="10 11">CGMCC 4.7095</strain>
    </source>
</reference>
<dbReference type="Gene3D" id="1.10.510.10">
    <property type="entry name" value="Transferase(Phosphotransferase) domain 1"/>
    <property type="match status" value="1"/>
</dbReference>
<keyword evidence="3" id="KW-0808">Transferase</keyword>
<evidence type="ECO:0000256" key="8">
    <source>
        <dbReference type="SAM" id="MobiDB-lite"/>
    </source>
</evidence>
<evidence type="ECO:0000313" key="11">
    <source>
        <dbReference type="Proteomes" id="UP000219072"/>
    </source>
</evidence>
<evidence type="ECO:0000256" key="4">
    <source>
        <dbReference type="ARBA" id="ARBA00022741"/>
    </source>
</evidence>
<keyword evidence="6 7" id="KW-0067">ATP-binding</keyword>
<protein>
    <recommendedName>
        <fullName evidence="1">non-specific serine/threonine protein kinase</fullName>
        <ecNumber evidence="1">2.7.11.1</ecNumber>
    </recommendedName>
</protein>
<evidence type="ECO:0000256" key="2">
    <source>
        <dbReference type="ARBA" id="ARBA00022527"/>
    </source>
</evidence>
<dbReference type="RefSeq" id="WP_097230747.1">
    <property type="nucleotide sequence ID" value="NZ_OCNE01000005.1"/>
</dbReference>
<proteinExistence type="predicted"/>
<dbReference type="PROSITE" id="PS00107">
    <property type="entry name" value="PROTEIN_KINASE_ATP"/>
    <property type="match status" value="1"/>
</dbReference>
<dbReference type="GO" id="GO:0004674">
    <property type="term" value="F:protein serine/threonine kinase activity"/>
    <property type="evidence" value="ECO:0007669"/>
    <property type="project" value="UniProtKB-KW"/>
</dbReference>
<evidence type="ECO:0000256" key="7">
    <source>
        <dbReference type="PROSITE-ProRule" id="PRU10141"/>
    </source>
</evidence>
<dbReference type="Proteomes" id="UP000219072">
    <property type="component" value="Unassembled WGS sequence"/>
</dbReference>
<gene>
    <name evidence="10" type="ORF">SAMN06297387_10578</name>
</gene>
<dbReference type="InterPro" id="IPR000719">
    <property type="entry name" value="Prot_kinase_dom"/>
</dbReference>
<keyword evidence="5 10" id="KW-0418">Kinase</keyword>
<dbReference type="PROSITE" id="PS50011">
    <property type="entry name" value="PROTEIN_KINASE_DOM"/>
    <property type="match status" value="1"/>
</dbReference>
<feature type="region of interest" description="Disordered" evidence="8">
    <location>
        <begin position="209"/>
        <end position="243"/>
    </location>
</feature>
<feature type="binding site" evidence="7">
    <location>
        <position position="40"/>
    </location>
    <ligand>
        <name>ATP</name>
        <dbReference type="ChEBI" id="CHEBI:30616"/>
    </ligand>
</feature>
<dbReference type="CDD" id="cd14014">
    <property type="entry name" value="STKc_PknB_like"/>
    <property type="match status" value="1"/>
</dbReference>
<dbReference type="Pfam" id="PF00069">
    <property type="entry name" value="Pkinase"/>
    <property type="match status" value="1"/>
</dbReference>